<dbReference type="PROSITE" id="PS51800">
    <property type="entry name" value="ZF_CHHC_U11_48K"/>
    <property type="match status" value="1"/>
</dbReference>
<keyword evidence="3" id="KW-0862">Zinc</keyword>
<evidence type="ECO:0000256" key="4">
    <source>
        <dbReference type="SAM" id="MobiDB-lite"/>
    </source>
</evidence>
<dbReference type="AlphaFoldDB" id="A0AAV5V3C7"/>
<evidence type="ECO:0000256" key="3">
    <source>
        <dbReference type="ARBA" id="ARBA00022833"/>
    </source>
</evidence>
<feature type="region of interest" description="Disordered" evidence="4">
    <location>
        <begin position="1"/>
        <end position="68"/>
    </location>
</feature>
<dbReference type="EMBL" id="BTSY01000002">
    <property type="protein sequence ID" value="GMT12893.1"/>
    <property type="molecule type" value="Genomic_DNA"/>
</dbReference>
<name>A0AAV5V3C7_9BILA</name>
<feature type="compositionally biased region" description="Polar residues" evidence="4">
    <location>
        <begin position="150"/>
        <end position="161"/>
    </location>
</feature>
<evidence type="ECO:0000313" key="6">
    <source>
        <dbReference type="EMBL" id="GMT12893.1"/>
    </source>
</evidence>
<feature type="region of interest" description="Disordered" evidence="4">
    <location>
        <begin position="147"/>
        <end position="176"/>
    </location>
</feature>
<keyword evidence="1" id="KW-0479">Metal-binding</keyword>
<dbReference type="GO" id="GO:0008270">
    <property type="term" value="F:zinc ion binding"/>
    <property type="evidence" value="ECO:0007669"/>
    <property type="project" value="UniProtKB-KW"/>
</dbReference>
<proteinExistence type="predicted"/>
<evidence type="ECO:0000313" key="7">
    <source>
        <dbReference type="Proteomes" id="UP001432322"/>
    </source>
</evidence>
<accession>A0AAV5V3C7</accession>
<dbReference type="Pfam" id="PF05253">
    <property type="entry name" value="zf-U11-48K"/>
    <property type="match status" value="1"/>
</dbReference>
<dbReference type="InterPro" id="IPR022776">
    <property type="entry name" value="TRM13/UPF0224_CHHC_Znf_dom"/>
</dbReference>
<gene>
    <name evidence="6" type="ORF">PFISCL1PPCAC_4190</name>
</gene>
<reference evidence="6" key="1">
    <citation type="submission" date="2023-10" db="EMBL/GenBank/DDBJ databases">
        <title>Genome assembly of Pristionchus species.</title>
        <authorList>
            <person name="Yoshida K."/>
            <person name="Sommer R.J."/>
        </authorList>
    </citation>
    <scope>NUCLEOTIDE SEQUENCE</scope>
    <source>
        <strain evidence="6">RS5133</strain>
    </source>
</reference>
<evidence type="ECO:0000256" key="2">
    <source>
        <dbReference type="ARBA" id="ARBA00022771"/>
    </source>
</evidence>
<feature type="compositionally biased region" description="Acidic residues" evidence="4">
    <location>
        <begin position="162"/>
        <end position="176"/>
    </location>
</feature>
<sequence>TARPSTSADAPPARRAFPSAFAPKPIETAPQPAASSPSPVSPAATTPSPVAPAASPPPPAAAPTQVPTPAPPVPKLLCPYETAGGGRHEISFGEFHLHLINCRRRHFAPNPDMVEMIRCPYNGTHYIPAPELALHERLCRDDRRALLEDQMSTEPTPIATTSDEEDEDEEESDDDYEKVEMAEAREHVEVRETREAEKEAEVGGVEEYGRVVDDLVQF</sequence>
<keyword evidence="2" id="KW-0863">Zinc-finger</keyword>
<feature type="domain" description="CHHC U11-48K-type" evidence="5">
    <location>
        <begin position="116"/>
        <end position="143"/>
    </location>
</feature>
<feature type="non-terminal residue" evidence="6">
    <location>
        <position position="1"/>
    </location>
</feature>
<evidence type="ECO:0000256" key="1">
    <source>
        <dbReference type="ARBA" id="ARBA00022723"/>
    </source>
</evidence>
<feature type="compositionally biased region" description="Low complexity" evidence="4">
    <location>
        <begin position="7"/>
        <end position="53"/>
    </location>
</feature>
<comment type="caution">
    <text evidence="6">The sequence shown here is derived from an EMBL/GenBank/DDBJ whole genome shotgun (WGS) entry which is preliminary data.</text>
</comment>
<dbReference type="Proteomes" id="UP001432322">
    <property type="component" value="Unassembled WGS sequence"/>
</dbReference>
<feature type="compositionally biased region" description="Pro residues" evidence="4">
    <location>
        <begin position="54"/>
        <end position="68"/>
    </location>
</feature>
<protein>
    <recommendedName>
        <fullName evidence="5">CHHC U11-48K-type domain-containing protein</fullName>
    </recommendedName>
</protein>
<keyword evidence="7" id="KW-1185">Reference proteome</keyword>
<evidence type="ECO:0000259" key="5">
    <source>
        <dbReference type="PROSITE" id="PS51800"/>
    </source>
</evidence>
<organism evidence="6 7">
    <name type="scientific">Pristionchus fissidentatus</name>
    <dbReference type="NCBI Taxonomy" id="1538716"/>
    <lineage>
        <taxon>Eukaryota</taxon>
        <taxon>Metazoa</taxon>
        <taxon>Ecdysozoa</taxon>
        <taxon>Nematoda</taxon>
        <taxon>Chromadorea</taxon>
        <taxon>Rhabditida</taxon>
        <taxon>Rhabditina</taxon>
        <taxon>Diplogasteromorpha</taxon>
        <taxon>Diplogasteroidea</taxon>
        <taxon>Neodiplogasteridae</taxon>
        <taxon>Pristionchus</taxon>
    </lineage>
</organism>